<dbReference type="AlphaFoldDB" id="A0A6A9V029"/>
<sequence>MAAEVASWDDYKELSQKAKEAGQFTCDAPYGVYVLGLAQEGFKYVDTSSGTPVNQVDSPENKASFDRAADLVQDDLCAGTNPYSAEWNSAIAQDSLVAFIGAGYQEGILKPAAGEDSTEWRVTATPGGAGSTPGSFVTALGTNGNTEAAAEVAQFLASPEALKDAYLTRGLFPPAVELYDDPELLEGDPFYGGQSAFGTLAGIAENTEEAFGGIGSGTISSRFRDVLDEVDTTGRDPEEAYQAVAEEFADYTG</sequence>
<protein>
    <submittedName>
        <fullName evidence="1">Extracellular solute-binding protein</fullName>
    </submittedName>
</protein>
<name>A0A6A9V029_9ACTN</name>
<evidence type="ECO:0000313" key="1">
    <source>
        <dbReference type="EMBL" id="MVA74700.1"/>
    </source>
</evidence>
<dbReference type="Pfam" id="PF13416">
    <property type="entry name" value="SBP_bac_8"/>
    <property type="match status" value="1"/>
</dbReference>
<proteinExistence type="predicted"/>
<dbReference type="Proteomes" id="UP000435304">
    <property type="component" value="Unassembled WGS sequence"/>
</dbReference>
<dbReference type="SUPFAM" id="SSF53850">
    <property type="entry name" value="Periplasmic binding protein-like II"/>
    <property type="match status" value="1"/>
</dbReference>
<dbReference type="InterPro" id="IPR006059">
    <property type="entry name" value="SBP"/>
</dbReference>
<accession>A0A6A9V029</accession>
<reference evidence="1 2" key="1">
    <citation type="submission" date="2019-12" db="EMBL/GenBank/DDBJ databases">
        <title>Auraticoccus cholistani sp. nov., an actinomycete isolated from soil of Cholistan desert.</title>
        <authorList>
            <person name="Cheema M.T."/>
        </authorList>
    </citation>
    <scope>NUCLEOTIDE SEQUENCE [LARGE SCALE GENOMIC DNA]</scope>
    <source>
        <strain evidence="1 2">F435</strain>
    </source>
</reference>
<keyword evidence="2" id="KW-1185">Reference proteome</keyword>
<dbReference type="Gene3D" id="3.40.190.10">
    <property type="entry name" value="Periplasmic binding protein-like II"/>
    <property type="match status" value="1"/>
</dbReference>
<organism evidence="1 2">
    <name type="scientific">Auraticoccus cholistanensis</name>
    <dbReference type="NCBI Taxonomy" id="2656650"/>
    <lineage>
        <taxon>Bacteria</taxon>
        <taxon>Bacillati</taxon>
        <taxon>Actinomycetota</taxon>
        <taxon>Actinomycetes</taxon>
        <taxon>Propionibacteriales</taxon>
        <taxon>Propionibacteriaceae</taxon>
        <taxon>Auraticoccus</taxon>
    </lineage>
</organism>
<comment type="caution">
    <text evidence="1">The sequence shown here is derived from an EMBL/GenBank/DDBJ whole genome shotgun (WGS) entry which is preliminary data.</text>
</comment>
<gene>
    <name evidence="1" type="ORF">GC722_01425</name>
</gene>
<dbReference type="EMBL" id="WPCU01000003">
    <property type="protein sequence ID" value="MVA74700.1"/>
    <property type="molecule type" value="Genomic_DNA"/>
</dbReference>
<evidence type="ECO:0000313" key="2">
    <source>
        <dbReference type="Proteomes" id="UP000435304"/>
    </source>
</evidence>